<keyword evidence="5 12" id="KW-0597">Phosphoprotein</keyword>
<evidence type="ECO:0000256" key="5">
    <source>
        <dbReference type="ARBA" id="ARBA00022553"/>
    </source>
</evidence>
<evidence type="ECO:0000256" key="9">
    <source>
        <dbReference type="ARBA" id="ARBA00022840"/>
    </source>
</evidence>
<dbReference type="InterPro" id="IPR000014">
    <property type="entry name" value="PAS"/>
</dbReference>
<dbReference type="CDD" id="cd00130">
    <property type="entry name" value="PAS"/>
    <property type="match status" value="1"/>
</dbReference>
<protein>
    <recommendedName>
        <fullName evidence="3">histidine kinase</fullName>
        <ecNumber evidence="3">2.7.13.3</ecNumber>
    </recommendedName>
</protein>
<evidence type="ECO:0000259" key="13">
    <source>
        <dbReference type="PROSITE" id="PS50109"/>
    </source>
</evidence>
<evidence type="ECO:0000256" key="7">
    <source>
        <dbReference type="ARBA" id="ARBA00022741"/>
    </source>
</evidence>
<dbReference type="SUPFAM" id="SSF55785">
    <property type="entry name" value="PYP-like sensor domain (PAS domain)"/>
    <property type="match status" value="1"/>
</dbReference>
<organism evidence="16 17">
    <name type="scientific">Leptospira sarikeiensis</name>
    <dbReference type="NCBI Taxonomy" id="2484943"/>
    <lineage>
        <taxon>Bacteria</taxon>
        <taxon>Pseudomonadati</taxon>
        <taxon>Spirochaetota</taxon>
        <taxon>Spirochaetia</taxon>
        <taxon>Leptospirales</taxon>
        <taxon>Leptospiraceae</taxon>
        <taxon>Leptospira</taxon>
    </lineage>
</organism>
<dbReference type="InterPro" id="IPR036097">
    <property type="entry name" value="HisK_dim/P_sf"/>
</dbReference>
<dbReference type="SUPFAM" id="SSF52172">
    <property type="entry name" value="CheY-like"/>
    <property type="match status" value="1"/>
</dbReference>
<gene>
    <name evidence="16" type="ORF">EHQ64_18275</name>
</gene>
<dbReference type="RefSeq" id="WP_135651226.1">
    <property type="nucleotide sequence ID" value="NZ_RQGF01000035.1"/>
</dbReference>
<dbReference type="PANTHER" id="PTHR42878">
    <property type="entry name" value="TWO-COMPONENT HISTIDINE KINASE"/>
    <property type="match status" value="1"/>
</dbReference>
<dbReference type="Gene3D" id="3.30.565.10">
    <property type="entry name" value="Histidine kinase-like ATPase, C-terminal domain"/>
    <property type="match status" value="2"/>
</dbReference>
<dbReference type="PROSITE" id="PS50110">
    <property type="entry name" value="RESPONSE_REGULATORY"/>
    <property type="match status" value="1"/>
</dbReference>
<sequence length="819" mass="92207">MDQFSESAPDFRVLFESAPSLFLVLSPELKIVAVSDGYLKATLTERDKILGRGIFDVFPDNPDDPEATGVSNLRNSLLRALETKAQDTMAVQKYDVRRPEQDGGGFTVKYWSPINVPVLDKKGKVVYIIHKAEDITEFVLLKQKGEKQSEMTEALRSKTEEMETEIIRRSQELQEANKSLRDSEKIKSEFFANVSHELRTPLSLILAPVESILSDKSKNLSSNQAQMLETVHNNSVRLLQMVNSLLDFSKFEAGKMKVELEPINVSNLIRLILKDFEPSALEKSIRIQTDLPSSDLNILIDRYLFERIIFNLLSNALKFTPEGGNIFVILSFSEGILRLVVKDSGIGISEEDQKIIFKKFQQAEGSSTRRYGGTGLGLAMVKEFSELLNGSVHLESKVGAGSSFAVDIPVSVSENKENHSHSSKILSQAPKFSINEFSMEEISESSEKPKVLICEDNEDLSRYISSLLSPFCRIKTAKNGKEGFMYVLSWAPDLVLSDVMMPDTDGIELCKQIKNDPSASKTIVVLLTALTHREAMLKGWEAKADEYLFKPFHPEELIIRVKSLLSIAADRKKSLEWIEQKNFELEYANAELEAFSYSVSHDLRAPLRAIQGYTQMLLEDHSSVLDSEGVRFLNVLIESTKRMENLIDNLLEFSRIGKRELRNSTFDLTEVAESVVKQINDQTDHNAEIIVHPLTNVTTDKDMMSYVFQNLISNAVKYSAKKENPRVEIGITETEKGKAFFVKDNGAGFDMKYYNRLFGVFQRLHRQDEFDGTGVGLAIVHRIVTRYKGSVWAEGKLGEGASFYFTLGGEQETPVGLQN</sequence>
<dbReference type="PROSITE" id="PS50109">
    <property type="entry name" value="HIS_KIN"/>
    <property type="match status" value="2"/>
</dbReference>
<feature type="domain" description="Histidine kinase" evidence="13">
    <location>
        <begin position="193"/>
        <end position="412"/>
    </location>
</feature>
<dbReference type="InterPro" id="IPR000700">
    <property type="entry name" value="PAS-assoc_C"/>
</dbReference>
<comment type="catalytic activity">
    <reaction evidence="1">
        <text>ATP + protein L-histidine = ADP + protein N-phospho-L-histidine.</text>
        <dbReference type="EC" id="2.7.13.3"/>
    </reaction>
</comment>
<feature type="domain" description="Response regulatory" evidence="14">
    <location>
        <begin position="450"/>
        <end position="565"/>
    </location>
</feature>
<keyword evidence="6" id="KW-0808">Transferase</keyword>
<dbReference type="AlphaFoldDB" id="A0A4R9K012"/>
<evidence type="ECO:0000256" key="11">
    <source>
        <dbReference type="ARBA" id="ARBA00023136"/>
    </source>
</evidence>
<feature type="domain" description="Histidine kinase" evidence="13">
    <location>
        <begin position="598"/>
        <end position="811"/>
    </location>
</feature>
<feature type="domain" description="PAC" evidence="15">
    <location>
        <begin position="92"/>
        <end position="147"/>
    </location>
</feature>
<keyword evidence="7" id="KW-0547">Nucleotide-binding</keyword>
<dbReference type="CDD" id="cd16922">
    <property type="entry name" value="HATPase_EvgS-ArcB-TorS-like"/>
    <property type="match status" value="1"/>
</dbReference>
<dbReference type="SMART" id="SM00387">
    <property type="entry name" value="HATPase_c"/>
    <property type="match status" value="2"/>
</dbReference>
<comment type="caution">
    <text evidence="16">The sequence shown here is derived from an EMBL/GenBank/DDBJ whole genome shotgun (WGS) entry which is preliminary data.</text>
</comment>
<dbReference type="InterPro" id="IPR035965">
    <property type="entry name" value="PAS-like_dom_sf"/>
</dbReference>
<evidence type="ECO:0000256" key="4">
    <source>
        <dbReference type="ARBA" id="ARBA00022475"/>
    </source>
</evidence>
<reference evidence="16" key="1">
    <citation type="journal article" date="2019" name="PLoS Negl. Trop. Dis.">
        <title>Revisiting the worldwide diversity of Leptospira species in the environment.</title>
        <authorList>
            <person name="Vincent A.T."/>
            <person name="Schiettekatte O."/>
            <person name="Bourhy P."/>
            <person name="Veyrier F.J."/>
            <person name="Picardeau M."/>
        </authorList>
    </citation>
    <scope>NUCLEOTIDE SEQUENCE [LARGE SCALE GENOMIC DNA]</scope>
    <source>
        <strain evidence="16">201702455</strain>
    </source>
</reference>
<name>A0A4R9K012_9LEPT</name>
<dbReference type="GO" id="GO:0000155">
    <property type="term" value="F:phosphorelay sensor kinase activity"/>
    <property type="evidence" value="ECO:0007669"/>
    <property type="project" value="InterPro"/>
</dbReference>
<keyword evidence="4" id="KW-1003">Cell membrane</keyword>
<dbReference type="Proteomes" id="UP000297762">
    <property type="component" value="Unassembled WGS sequence"/>
</dbReference>
<evidence type="ECO:0000259" key="15">
    <source>
        <dbReference type="PROSITE" id="PS50113"/>
    </source>
</evidence>
<dbReference type="FunFam" id="3.30.565.10:FF:000006">
    <property type="entry name" value="Sensor histidine kinase WalK"/>
    <property type="match status" value="1"/>
</dbReference>
<evidence type="ECO:0000256" key="1">
    <source>
        <dbReference type="ARBA" id="ARBA00000085"/>
    </source>
</evidence>
<dbReference type="InterPro" id="IPR001789">
    <property type="entry name" value="Sig_transdc_resp-reg_receiver"/>
</dbReference>
<dbReference type="Pfam" id="PF02518">
    <property type="entry name" value="HATPase_c"/>
    <property type="match status" value="2"/>
</dbReference>
<evidence type="ECO:0000256" key="12">
    <source>
        <dbReference type="PROSITE-ProRule" id="PRU00169"/>
    </source>
</evidence>
<evidence type="ECO:0000256" key="6">
    <source>
        <dbReference type="ARBA" id="ARBA00022679"/>
    </source>
</evidence>
<dbReference type="FunFam" id="1.10.287.130:FF:000045">
    <property type="entry name" value="Two-component system sensor histidine kinase/response regulator"/>
    <property type="match status" value="1"/>
</dbReference>
<feature type="modified residue" description="4-aspartylphosphate" evidence="12">
    <location>
        <position position="498"/>
    </location>
</feature>
<dbReference type="FunFam" id="3.30.565.10:FF:000023">
    <property type="entry name" value="PAS domain-containing sensor histidine kinase"/>
    <property type="match status" value="1"/>
</dbReference>
<dbReference type="PANTHER" id="PTHR42878:SF15">
    <property type="entry name" value="BACTERIOPHYTOCHROME"/>
    <property type="match status" value="1"/>
</dbReference>
<evidence type="ECO:0000256" key="3">
    <source>
        <dbReference type="ARBA" id="ARBA00012438"/>
    </source>
</evidence>
<evidence type="ECO:0000256" key="2">
    <source>
        <dbReference type="ARBA" id="ARBA00004236"/>
    </source>
</evidence>
<evidence type="ECO:0000259" key="14">
    <source>
        <dbReference type="PROSITE" id="PS50110"/>
    </source>
</evidence>
<keyword evidence="9" id="KW-0067">ATP-binding</keyword>
<dbReference type="InterPro" id="IPR004358">
    <property type="entry name" value="Sig_transdc_His_kin-like_C"/>
</dbReference>
<keyword evidence="11" id="KW-0472">Membrane</keyword>
<dbReference type="Pfam" id="PF08448">
    <property type="entry name" value="PAS_4"/>
    <property type="match status" value="1"/>
</dbReference>
<dbReference type="EC" id="2.7.13.3" evidence="3"/>
<dbReference type="InterPro" id="IPR003661">
    <property type="entry name" value="HisK_dim/P_dom"/>
</dbReference>
<dbReference type="SMART" id="SM00388">
    <property type="entry name" value="HisKA"/>
    <property type="match status" value="2"/>
</dbReference>
<dbReference type="Gene3D" id="3.40.50.2300">
    <property type="match status" value="1"/>
</dbReference>
<dbReference type="GO" id="GO:0005886">
    <property type="term" value="C:plasma membrane"/>
    <property type="evidence" value="ECO:0007669"/>
    <property type="project" value="UniProtKB-SubCell"/>
</dbReference>
<dbReference type="SUPFAM" id="SSF55874">
    <property type="entry name" value="ATPase domain of HSP90 chaperone/DNA topoisomerase II/histidine kinase"/>
    <property type="match status" value="2"/>
</dbReference>
<dbReference type="InterPro" id="IPR005467">
    <property type="entry name" value="His_kinase_dom"/>
</dbReference>
<dbReference type="Pfam" id="PF00512">
    <property type="entry name" value="HisKA"/>
    <property type="match status" value="2"/>
</dbReference>
<dbReference type="PROSITE" id="PS50113">
    <property type="entry name" value="PAC"/>
    <property type="match status" value="1"/>
</dbReference>
<dbReference type="SUPFAM" id="SSF47384">
    <property type="entry name" value="Homodimeric domain of signal transducing histidine kinase"/>
    <property type="match status" value="2"/>
</dbReference>
<evidence type="ECO:0000256" key="10">
    <source>
        <dbReference type="ARBA" id="ARBA00023012"/>
    </source>
</evidence>
<dbReference type="GO" id="GO:0007234">
    <property type="term" value="P:osmosensory signaling via phosphorelay pathway"/>
    <property type="evidence" value="ECO:0007669"/>
    <property type="project" value="TreeGrafter"/>
</dbReference>
<dbReference type="InterPro" id="IPR013656">
    <property type="entry name" value="PAS_4"/>
</dbReference>
<dbReference type="EMBL" id="RQGF01000035">
    <property type="protein sequence ID" value="TGL58982.1"/>
    <property type="molecule type" value="Genomic_DNA"/>
</dbReference>
<dbReference type="CDD" id="cd00082">
    <property type="entry name" value="HisKA"/>
    <property type="match status" value="2"/>
</dbReference>
<dbReference type="InterPro" id="IPR003594">
    <property type="entry name" value="HATPase_dom"/>
</dbReference>
<dbReference type="OrthoDB" id="9813394at2"/>
<dbReference type="GO" id="GO:0005524">
    <property type="term" value="F:ATP binding"/>
    <property type="evidence" value="ECO:0007669"/>
    <property type="project" value="UniProtKB-KW"/>
</dbReference>
<evidence type="ECO:0000256" key="8">
    <source>
        <dbReference type="ARBA" id="ARBA00022777"/>
    </source>
</evidence>
<dbReference type="Gene3D" id="1.10.287.130">
    <property type="match status" value="2"/>
</dbReference>
<keyword evidence="8" id="KW-0418">Kinase</keyword>
<dbReference type="Gene3D" id="3.30.450.20">
    <property type="entry name" value="PAS domain"/>
    <property type="match status" value="1"/>
</dbReference>
<dbReference type="InterPro" id="IPR050351">
    <property type="entry name" value="BphY/WalK/GraS-like"/>
</dbReference>
<dbReference type="Pfam" id="PF00072">
    <property type="entry name" value="Response_reg"/>
    <property type="match status" value="1"/>
</dbReference>
<accession>A0A4R9K012</accession>
<dbReference type="GO" id="GO:0030295">
    <property type="term" value="F:protein kinase activator activity"/>
    <property type="evidence" value="ECO:0007669"/>
    <property type="project" value="TreeGrafter"/>
</dbReference>
<comment type="subcellular location">
    <subcellularLocation>
        <location evidence="2">Cell membrane</location>
    </subcellularLocation>
</comment>
<dbReference type="PRINTS" id="PR00344">
    <property type="entry name" value="BCTRLSENSOR"/>
</dbReference>
<keyword evidence="17" id="KW-1185">Reference proteome</keyword>
<evidence type="ECO:0000313" key="17">
    <source>
        <dbReference type="Proteomes" id="UP000297762"/>
    </source>
</evidence>
<keyword evidence="10" id="KW-0902">Two-component regulatory system</keyword>
<dbReference type="InterPro" id="IPR011006">
    <property type="entry name" value="CheY-like_superfamily"/>
</dbReference>
<evidence type="ECO:0000313" key="16">
    <source>
        <dbReference type="EMBL" id="TGL58982.1"/>
    </source>
</evidence>
<dbReference type="SMART" id="SM00448">
    <property type="entry name" value="REC"/>
    <property type="match status" value="1"/>
</dbReference>
<dbReference type="InterPro" id="IPR036890">
    <property type="entry name" value="HATPase_C_sf"/>
</dbReference>
<proteinExistence type="predicted"/>
<dbReference type="GO" id="GO:0000156">
    <property type="term" value="F:phosphorelay response regulator activity"/>
    <property type="evidence" value="ECO:0007669"/>
    <property type="project" value="TreeGrafter"/>
</dbReference>